<dbReference type="GO" id="GO:0008017">
    <property type="term" value="F:microtubule binding"/>
    <property type="evidence" value="ECO:0007669"/>
    <property type="project" value="TreeGrafter"/>
</dbReference>
<dbReference type="EMBL" id="QUTC01008065">
    <property type="protein sequence ID" value="RHY45217.1"/>
    <property type="molecule type" value="Genomic_DNA"/>
</dbReference>
<dbReference type="GO" id="GO:0097431">
    <property type="term" value="C:mitotic spindle pole"/>
    <property type="evidence" value="ECO:0007669"/>
    <property type="project" value="TreeGrafter"/>
</dbReference>
<evidence type="ECO:0000256" key="1">
    <source>
        <dbReference type="ARBA" id="ARBA00004245"/>
    </source>
</evidence>
<evidence type="ECO:0000313" key="12">
    <source>
        <dbReference type="Proteomes" id="UP000265716"/>
    </source>
</evidence>
<dbReference type="Pfam" id="PF21033">
    <property type="entry name" value="RMD1-3"/>
    <property type="match status" value="1"/>
</dbReference>
<keyword evidence="4" id="KW-0677">Repeat</keyword>
<dbReference type="Gene3D" id="1.25.40.10">
    <property type="entry name" value="Tetratricopeptide repeat domain"/>
    <property type="match status" value="1"/>
</dbReference>
<evidence type="ECO:0000256" key="6">
    <source>
        <dbReference type="ARBA" id="ARBA00023212"/>
    </source>
</evidence>
<accession>A0A397CKM7</accession>
<organism evidence="11 12">
    <name type="scientific">Aphanomyces astaci</name>
    <name type="common">Crayfish plague agent</name>
    <dbReference type="NCBI Taxonomy" id="112090"/>
    <lineage>
        <taxon>Eukaryota</taxon>
        <taxon>Sar</taxon>
        <taxon>Stramenopiles</taxon>
        <taxon>Oomycota</taxon>
        <taxon>Saprolegniomycetes</taxon>
        <taxon>Saprolegniales</taxon>
        <taxon>Verrucalvaceae</taxon>
        <taxon>Aphanomyces</taxon>
    </lineage>
</organism>
<dbReference type="VEuPathDB" id="FungiDB:H257_01703"/>
<name>A0A397CKM7_APHAT</name>
<dbReference type="PANTHER" id="PTHR16056:SF16">
    <property type="entry name" value="REGULATOR OF MICROTUBULE DYNAMICS PROTEIN 1"/>
    <property type="match status" value="1"/>
</dbReference>
<evidence type="ECO:0000313" key="11">
    <source>
        <dbReference type="EMBL" id="RHY45217.1"/>
    </source>
</evidence>
<dbReference type="GO" id="GO:0005876">
    <property type="term" value="C:spindle microtubule"/>
    <property type="evidence" value="ECO:0007669"/>
    <property type="project" value="TreeGrafter"/>
</dbReference>
<evidence type="ECO:0000256" key="3">
    <source>
        <dbReference type="ARBA" id="ARBA00022490"/>
    </source>
</evidence>
<keyword evidence="5" id="KW-0802">TPR repeat</keyword>
<evidence type="ECO:0000256" key="7">
    <source>
        <dbReference type="ARBA" id="ARBA00039966"/>
    </source>
</evidence>
<dbReference type="InterPro" id="IPR011990">
    <property type="entry name" value="TPR-like_helical_dom_sf"/>
</dbReference>
<proteinExistence type="predicted"/>
<keyword evidence="3" id="KW-0963">Cytoplasm</keyword>
<dbReference type="InterPro" id="IPR049039">
    <property type="entry name" value="RMD1-3_a_helical_rpt"/>
</dbReference>
<dbReference type="GO" id="GO:0005737">
    <property type="term" value="C:cytoplasm"/>
    <property type="evidence" value="ECO:0007669"/>
    <property type="project" value="TreeGrafter"/>
</dbReference>
<dbReference type="SUPFAM" id="SSF48452">
    <property type="entry name" value="TPR-like"/>
    <property type="match status" value="1"/>
</dbReference>
<protein>
    <recommendedName>
        <fullName evidence="7">Regulator of microtubule dynamics protein 1</fullName>
    </recommendedName>
    <alternativeName>
        <fullName evidence="8">Protein FAM82B</fullName>
    </alternativeName>
</protein>
<gene>
    <name evidence="11" type="ORF">DYB38_013131</name>
</gene>
<reference evidence="11 12" key="1">
    <citation type="submission" date="2018-08" db="EMBL/GenBank/DDBJ databases">
        <title>Aphanomyces genome sequencing and annotation.</title>
        <authorList>
            <person name="Minardi D."/>
            <person name="Oidtmann B."/>
            <person name="Van Der Giezen M."/>
            <person name="Studholme D.J."/>
        </authorList>
    </citation>
    <scope>NUCLEOTIDE SEQUENCE [LARGE SCALE GENOMIC DNA]</scope>
    <source>
        <strain evidence="11 12">SA</strain>
    </source>
</reference>
<evidence type="ECO:0000256" key="5">
    <source>
        <dbReference type="ARBA" id="ARBA00022803"/>
    </source>
</evidence>
<dbReference type="Proteomes" id="UP000265716">
    <property type="component" value="Unassembled WGS sequence"/>
</dbReference>
<dbReference type="PANTHER" id="PTHR16056">
    <property type="entry name" value="REGULATOR OF MICROTUBULE DYNAMICS PROTEIN"/>
    <property type="match status" value="1"/>
</dbReference>
<keyword evidence="6" id="KW-0206">Cytoskeleton</keyword>
<feature type="compositionally biased region" description="Low complexity" evidence="9">
    <location>
        <begin position="85"/>
        <end position="95"/>
    </location>
</feature>
<comment type="subcellular location">
    <subcellularLocation>
        <location evidence="1">Cytoplasm</location>
        <location evidence="1">Cytoskeleton</location>
    </subcellularLocation>
</comment>
<dbReference type="AlphaFoldDB" id="A0A397CKM7"/>
<feature type="non-terminal residue" evidence="11">
    <location>
        <position position="253"/>
    </location>
</feature>
<keyword evidence="10" id="KW-0472">Membrane</keyword>
<comment type="caution">
    <text evidence="11">The sequence shown here is derived from an EMBL/GenBank/DDBJ whole genome shotgun (WGS) entry which is preliminary data.</text>
</comment>
<evidence type="ECO:0000256" key="4">
    <source>
        <dbReference type="ARBA" id="ARBA00022737"/>
    </source>
</evidence>
<keyword evidence="10" id="KW-1133">Transmembrane helix</keyword>
<feature type="transmembrane region" description="Helical" evidence="10">
    <location>
        <begin position="12"/>
        <end position="34"/>
    </location>
</feature>
<evidence type="ECO:0000256" key="10">
    <source>
        <dbReference type="SAM" id="Phobius"/>
    </source>
</evidence>
<comment type="subunit">
    <text evidence="2">Interacts with microtubules.</text>
</comment>
<evidence type="ECO:0000256" key="2">
    <source>
        <dbReference type="ARBA" id="ARBA00011375"/>
    </source>
</evidence>
<keyword evidence="10" id="KW-0812">Transmembrane</keyword>
<feature type="region of interest" description="Disordered" evidence="9">
    <location>
        <begin position="83"/>
        <end position="102"/>
    </location>
</feature>
<evidence type="ECO:0000256" key="8">
    <source>
        <dbReference type="ARBA" id="ARBA00041958"/>
    </source>
</evidence>
<evidence type="ECO:0000256" key="9">
    <source>
        <dbReference type="SAM" id="MobiDB-lite"/>
    </source>
</evidence>
<sequence length="253" mass="27452">MDRLVVQEGNMLLSLFGVVFLAIVVVVASVVVLTSHDIPSIMDVEMFPPLFFVGVGIVAGGSNGSPSSATKVPSPRRNVTFETDAAAASQPSSSTPLPPAAAAPLPDHAALVARADELYTQGKFQAVKAFLDENLKYYPQSIDLGMAFAERAYELRPNDAMTNKWMGIMLSSVGNYRDTSEKIKGAFKIKNFIERSIELNPNDATAHNILGQWCLAFANLGWLEKQAATMLFGRPPTATYEDAVRHFHDAGIY</sequence>